<keyword evidence="4" id="KW-0862">Zinc</keyword>
<evidence type="ECO:0000313" key="15">
    <source>
        <dbReference type="Proteomes" id="UP000271974"/>
    </source>
</evidence>
<dbReference type="PANTHER" id="PTHR46516:SF1">
    <property type="entry name" value="TRNA-SPECIFIC ADENOSINE DEAMINASE 1"/>
    <property type="match status" value="1"/>
</dbReference>
<comment type="cofactor">
    <cofactor evidence="5">
        <name>1D-myo-inositol hexakisphosphate</name>
        <dbReference type="ChEBI" id="CHEBI:58130"/>
    </cofactor>
</comment>
<dbReference type="PANTHER" id="PTHR46516">
    <property type="entry name" value="TRNA-SPECIFIC ADENOSINE DEAMINASE 1"/>
    <property type="match status" value="1"/>
</dbReference>
<dbReference type="AlphaFoldDB" id="A0A433T375"/>
<sequence>MTATHEFQQQDCQNRLSERIANAAFDSYNHLPKRGKPQRSKEWTLMSAVILRKQDHRGTHLKTVSLATGSKCIGKSKMSSRGDILNDSHAEVLARRAFLRYLYDELAKAHTSNSSEVFLAPDESGLCSVQEGVSFHLFTSHTPCGDASIFPKENCDSSPGERLSLDEAQEYGQLVNFVKNQTQKNLQNQETKSTSDKIALNPSVSFEKEECVDGSVKQNSILTQHLNHNDTVDKPASSSTGAPEKCVSVSFPPSEESDSGNSSLSGTTACSPALCPKRKSLADTDNDNNSRTSDSNKRPKLEDSLEFKRELLQSASLTDVHRTGAKCVPGGLQDAMGPANLYHTVGALRTKPGRGERTLSMACSDKLARWGVLGCQGALLSLFLVAPVYFSSIVVGSCPFNKEAMERAVYSRIKSASSWLPAPYTATCPQLLQAAQAKFVDSRSQVEQLAVKTCAGRVVPSCSALIWYISDNDGGTLDVAVNGRKQGITKNSLHKPQARSVVCSASLFQRFCQLLIQIPLESRPKLLRNFDPQKYLYWEVKALATDYMTVWSKLRDECLSSWILKPKDLLAFHAD</sequence>
<evidence type="ECO:0000256" key="3">
    <source>
        <dbReference type="ARBA" id="ARBA00022801"/>
    </source>
</evidence>
<dbReference type="OrthoDB" id="10268011at2759"/>
<keyword evidence="15" id="KW-1185">Reference proteome</keyword>
<evidence type="ECO:0000313" key="14">
    <source>
        <dbReference type="EMBL" id="RUS76017.1"/>
    </source>
</evidence>
<dbReference type="GO" id="GO:0008033">
    <property type="term" value="P:tRNA processing"/>
    <property type="evidence" value="ECO:0007669"/>
    <property type="project" value="UniProtKB-KW"/>
</dbReference>
<evidence type="ECO:0000256" key="8">
    <source>
        <dbReference type="ARBA" id="ARBA00038940"/>
    </source>
</evidence>
<keyword evidence="2" id="KW-0479">Metal-binding</keyword>
<dbReference type="GO" id="GO:0043829">
    <property type="term" value="F:tRNA-specific adenosine-37 deaminase activity"/>
    <property type="evidence" value="ECO:0007669"/>
    <property type="project" value="UniProtKB-EC"/>
</dbReference>
<feature type="region of interest" description="Disordered" evidence="12">
    <location>
        <begin position="229"/>
        <end position="302"/>
    </location>
</feature>
<proteinExistence type="inferred from homology"/>
<evidence type="ECO:0000256" key="5">
    <source>
        <dbReference type="ARBA" id="ARBA00037026"/>
    </source>
</evidence>
<dbReference type="EMBL" id="RQTK01000693">
    <property type="protein sequence ID" value="RUS76017.1"/>
    <property type="molecule type" value="Genomic_DNA"/>
</dbReference>
<dbReference type="STRING" id="188477.A0A433T375"/>
<reference evidence="14 15" key="1">
    <citation type="submission" date="2019-01" db="EMBL/GenBank/DDBJ databases">
        <title>A draft genome assembly of the solar-powered sea slug Elysia chlorotica.</title>
        <authorList>
            <person name="Cai H."/>
            <person name="Li Q."/>
            <person name="Fang X."/>
            <person name="Li J."/>
            <person name="Curtis N.E."/>
            <person name="Altenburger A."/>
            <person name="Shibata T."/>
            <person name="Feng M."/>
            <person name="Maeda T."/>
            <person name="Schwartz J.A."/>
            <person name="Shigenobu S."/>
            <person name="Lundholm N."/>
            <person name="Nishiyama T."/>
            <person name="Yang H."/>
            <person name="Hasebe M."/>
            <person name="Li S."/>
            <person name="Pierce S.K."/>
            <person name="Wang J."/>
        </authorList>
    </citation>
    <scope>NUCLEOTIDE SEQUENCE [LARGE SCALE GENOMIC DNA]</scope>
    <source>
        <strain evidence="14">EC2010</strain>
        <tissue evidence="14">Whole organism of an adult</tissue>
    </source>
</reference>
<evidence type="ECO:0000256" key="2">
    <source>
        <dbReference type="ARBA" id="ARBA00022723"/>
    </source>
</evidence>
<evidence type="ECO:0000256" key="1">
    <source>
        <dbReference type="ARBA" id="ARBA00022694"/>
    </source>
</evidence>
<dbReference type="EC" id="3.5.4.34" evidence="8"/>
<dbReference type="Pfam" id="PF02137">
    <property type="entry name" value="A_deamin"/>
    <property type="match status" value="1"/>
</dbReference>
<evidence type="ECO:0000256" key="9">
    <source>
        <dbReference type="ARBA" id="ARBA00040502"/>
    </source>
</evidence>
<gene>
    <name evidence="14" type="ORF">EGW08_016222</name>
</gene>
<evidence type="ECO:0000259" key="13">
    <source>
        <dbReference type="PROSITE" id="PS50141"/>
    </source>
</evidence>
<comment type="catalytic activity">
    <reaction evidence="11">
        <text>adenosine(37) in tRNA(Ala) + H2O + H(+) = inosine(37) in tRNA(Ala) + NH4(+)</text>
        <dbReference type="Rhea" id="RHEA:50968"/>
        <dbReference type="Rhea" id="RHEA-COMP:12855"/>
        <dbReference type="Rhea" id="RHEA-COMP:12856"/>
        <dbReference type="ChEBI" id="CHEBI:15377"/>
        <dbReference type="ChEBI" id="CHEBI:15378"/>
        <dbReference type="ChEBI" id="CHEBI:28938"/>
        <dbReference type="ChEBI" id="CHEBI:74411"/>
        <dbReference type="ChEBI" id="CHEBI:82852"/>
        <dbReference type="EC" id="3.5.4.34"/>
    </reaction>
</comment>
<keyword evidence="3" id="KW-0378">Hydrolase</keyword>
<dbReference type="SMART" id="SM00552">
    <property type="entry name" value="ADEAMc"/>
    <property type="match status" value="1"/>
</dbReference>
<comment type="similarity">
    <text evidence="7">Belongs to the ADAT1 family.</text>
</comment>
<dbReference type="GO" id="GO:0046872">
    <property type="term" value="F:metal ion binding"/>
    <property type="evidence" value="ECO:0007669"/>
    <property type="project" value="UniProtKB-KW"/>
</dbReference>
<keyword evidence="1" id="KW-0819">tRNA processing</keyword>
<evidence type="ECO:0000256" key="12">
    <source>
        <dbReference type="SAM" id="MobiDB-lite"/>
    </source>
</evidence>
<evidence type="ECO:0000256" key="7">
    <source>
        <dbReference type="ARBA" id="ARBA00038326"/>
    </source>
</evidence>
<evidence type="ECO:0000256" key="4">
    <source>
        <dbReference type="ARBA" id="ARBA00022833"/>
    </source>
</evidence>
<accession>A0A433T375</accession>
<evidence type="ECO:0000256" key="6">
    <source>
        <dbReference type="ARBA" id="ARBA00037784"/>
    </source>
</evidence>
<comment type="function">
    <text evidence="6">Specifically deaminates adenosine-37 to inosine in tRNA-Ala.</text>
</comment>
<comment type="caution">
    <text evidence="14">The sequence shown here is derived from an EMBL/GenBank/DDBJ whole genome shotgun (WGS) entry which is preliminary data.</text>
</comment>
<dbReference type="Proteomes" id="UP000271974">
    <property type="component" value="Unassembled WGS sequence"/>
</dbReference>
<dbReference type="InterPro" id="IPR002466">
    <property type="entry name" value="A_deamin"/>
</dbReference>
<feature type="domain" description="A to I editase" evidence="13">
    <location>
        <begin position="65"/>
        <end position="572"/>
    </location>
</feature>
<evidence type="ECO:0000256" key="11">
    <source>
        <dbReference type="ARBA" id="ARBA00047635"/>
    </source>
</evidence>
<dbReference type="GO" id="GO:0003723">
    <property type="term" value="F:RNA binding"/>
    <property type="evidence" value="ECO:0007669"/>
    <property type="project" value="InterPro"/>
</dbReference>
<dbReference type="PROSITE" id="PS50141">
    <property type="entry name" value="A_DEAMIN_EDITASE"/>
    <property type="match status" value="1"/>
</dbReference>
<evidence type="ECO:0000256" key="10">
    <source>
        <dbReference type="ARBA" id="ARBA00041760"/>
    </source>
</evidence>
<name>A0A433T375_ELYCH</name>
<organism evidence="14 15">
    <name type="scientific">Elysia chlorotica</name>
    <name type="common">Eastern emerald elysia</name>
    <name type="synonym">Sea slug</name>
    <dbReference type="NCBI Taxonomy" id="188477"/>
    <lineage>
        <taxon>Eukaryota</taxon>
        <taxon>Metazoa</taxon>
        <taxon>Spiralia</taxon>
        <taxon>Lophotrochozoa</taxon>
        <taxon>Mollusca</taxon>
        <taxon>Gastropoda</taxon>
        <taxon>Heterobranchia</taxon>
        <taxon>Euthyneura</taxon>
        <taxon>Panpulmonata</taxon>
        <taxon>Sacoglossa</taxon>
        <taxon>Placobranchoidea</taxon>
        <taxon>Plakobranchidae</taxon>
        <taxon>Elysia</taxon>
    </lineage>
</organism>
<protein>
    <recommendedName>
        <fullName evidence="9">tRNA-specific adenosine deaminase 1</fullName>
        <ecNumber evidence="8">3.5.4.34</ecNumber>
    </recommendedName>
    <alternativeName>
        <fullName evidence="10">tRNA-specific adenosine-37 deaminase</fullName>
    </alternativeName>
</protein>